<dbReference type="GO" id="GO:0010494">
    <property type="term" value="C:cytoplasmic stress granule"/>
    <property type="evidence" value="ECO:0007669"/>
    <property type="project" value="UniProtKB-SubCell"/>
</dbReference>
<dbReference type="OrthoDB" id="8170061at2759"/>
<accession>A0A482WT17</accession>
<dbReference type="InParanoid" id="A0A482WT17"/>
<dbReference type="GO" id="GO:0005634">
    <property type="term" value="C:nucleus"/>
    <property type="evidence" value="ECO:0007669"/>
    <property type="project" value="UniProtKB-SubCell"/>
</dbReference>
<evidence type="ECO:0008006" key="9">
    <source>
        <dbReference type="Google" id="ProtNLM"/>
    </source>
</evidence>
<dbReference type="SMR" id="A0A482WT17"/>
<dbReference type="InterPro" id="IPR029428">
    <property type="entry name" value="MCRIP"/>
</dbReference>
<gene>
    <name evidence="7" type="ORF">LSTR_LSTR005072</name>
</gene>
<comment type="caution">
    <text evidence="7">The sequence shown here is derived from an EMBL/GenBank/DDBJ whole genome shotgun (WGS) entry which is preliminary data.</text>
</comment>
<evidence type="ECO:0000256" key="3">
    <source>
        <dbReference type="ARBA" id="ARBA00010821"/>
    </source>
</evidence>
<organism evidence="7 8">
    <name type="scientific">Laodelphax striatellus</name>
    <name type="common">Small brown planthopper</name>
    <name type="synonym">Delphax striatella</name>
    <dbReference type="NCBI Taxonomy" id="195883"/>
    <lineage>
        <taxon>Eukaryota</taxon>
        <taxon>Metazoa</taxon>
        <taxon>Ecdysozoa</taxon>
        <taxon>Arthropoda</taxon>
        <taxon>Hexapoda</taxon>
        <taxon>Insecta</taxon>
        <taxon>Pterygota</taxon>
        <taxon>Neoptera</taxon>
        <taxon>Paraneoptera</taxon>
        <taxon>Hemiptera</taxon>
        <taxon>Auchenorrhyncha</taxon>
        <taxon>Fulgoroidea</taxon>
        <taxon>Delphacidae</taxon>
        <taxon>Criomorphinae</taxon>
        <taxon>Laodelphax</taxon>
    </lineage>
</organism>
<comment type="subcellular location">
    <subcellularLocation>
        <location evidence="2">Cytoplasm</location>
        <location evidence="2">Stress granule</location>
    </subcellularLocation>
    <subcellularLocation>
        <location evidence="1">Nucleus</location>
    </subcellularLocation>
</comment>
<feature type="region of interest" description="Disordered" evidence="6">
    <location>
        <begin position="1"/>
        <end position="34"/>
    </location>
</feature>
<evidence type="ECO:0000256" key="5">
    <source>
        <dbReference type="ARBA" id="ARBA00023242"/>
    </source>
</evidence>
<protein>
    <recommendedName>
        <fullName evidence="9">MAPK regulated corepressor interacting protein 2</fullName>
    </recommendedName>
</protein>
<evidence type="ECO:0000256" key="1">
    <source>
        <dbReference type="ARBA" id="ARBA00004123"/>
    </source>
</evidence>
<keyword evidence="8" id="KW-1185">Reference proteome</keyword>
<evidence type="ECO:0000256" key="4">
    <source>
        <dbReference type="ARBA" id="ARBA00022490"/>
    </source>
</evidence>
<dbReference type="EMBL" id="QKKF02025899">
    <property type="protein sequence ID" value="RZF36759.1"/>
    <property type="molecule type" value="Genomic_DNA"/>
</dbReference>
<proteinExistence type="inferred from homology"/>
<dbReference type="Pfam" id="PF14799">
    <property type="entry name" value="FAM195"/>
    <property type="match status" value="1"/>
</dbReference>
<evidence type="ECO:0000313" key="8">
    <source>
        <dbReference type="Proteomes" id="UP000291343"/>
    </source>
</evidence>
<evidence type="ECO:0000256" key="6">
    <source>
        <dbReference type="SAM" id="MobiDB-lite"/>
    </source>
</evidence>
<sequence>MDRNDSGYERNMSMNGRRGPMQRQRGEPQAMHSPQHEELIKYICDSWNKVCREMQQSGPGSPQVGYYHEPNHQLKDFKPFDLEAWWGKRLVQNITQNS</sequence>
<name>A0A482WT17_LAOST</name>
<dbReference type="Proteomes" id="UP000291343">
    <property type="component" value="Unassembled WGS sequence"/>
</dbReference>
<comment type="similarity">
    <text evidence="3">Belongs to the MCRIP family.</text>
</comment>
<dbReference type="AlphaFoldDB" id="A0A482WT17"/>
<evidence type="ECO:0000313" key="7">
    <source>
        <dbReference type="EMBL" id="RZF36759.1"/>
    </source>
</evidence>
<evidence type="ECO:0000256" key="2">
    <source>
        <dbReference type="ARBA" id="ARBA00004210"/>
    </source>
</evidence>
<keyword evidence="4" id="KW-0963">Cytoplasm</keyword>
<reference evidence="7 8" key="1">
    <citation type="journal article" date="2017" name="Gigascience">
        <title>Genome sequence of the small brown planthopper, Laodelphax striatellus.</title>
        <authorList>
            <person name="Zhu J."/>
            <person name="Jiang F."/>
            <person name="Wang X."/>
            <person name="Yang P."/>
            <person name="Bao Y."/>
            <person name="Zhao W."/>
            <person name="Wang W."/>
            <person name="Lu H."/>
            <person name="Wang Q."/>
            <person name="Cui N."/>
            <person name="Li J."/>
            <person name="Chen X."/>
            <person name="Luo L."/>
            <person name="Yu J."/>
            <person name="Kang L."/>
            <person name="Cui F."/>
        </authorList>
    </citation>
    <scope>NUCLEOTIDE SEQUENCE [LARGE SCALE GENOMIC DNA]</scope>
    <source>
        <strain evidence="7">Lst14</strain>
    </source>
</reference>
<dbReference type="STRING" id="195883.A0A482WT17"/>
<keyword evidence="5" id="KW-0539">Nucleus</keyword>